<dbReference type="EMBL" id="CACRZD030000007">
    <property type="protein sequence ID" value="CAA6663525.1"/>
    <property type="molecule type" value="Genomic_DNA"/>
</dbReference>
<keyword evidence="4" id="KW-1185">Reference proteome</keyword>
<dbReference type="PANTHER" id="PTHR47479:SF2">
    <property type="entry name" value="OS05G0393200 PROTEIN"/>
    <property type="match status" value="1"/>
</dbReference>
<evidence type="ECO:0000313" key="4">
    <source>
        <dbReference type="Proteomes" id="UP001189122"/>
    </source>
</evidence>
<evidence type="ECO:0000256" key="2">
    <source>
        <dbReference type="SAM" id="Phobius"/>
    </source>
</evidence>
<organism evidence="3">
    <name type="scientific">Spirodela intermedia</name>
    <name type="common">Intermediate duckweed</name>
    <dbReference type="NCBI Taxonomy" id="51605"/>
    <lineage>
        <taxon>Eukaryota</taxon>
        <taxon>Viridiplantae</taxon>
        <taxon>Streptophyta</taxon>
        <taxon>Embryophyta</taxon>
        <taxon>Tracheophyta</taxon>
        <taxon>Spermatophyta</taxon>
        <taxon>Magnoliopsida</taxon>
        <taxon>Liliopsida</taxon>
        <taxon>Araceae</taxon>
        <taxon>Lemnoideae</taxon>
        <taxon>Spirodela</taxon>
    </lineage>
</organism>
<accession>A0A7I8IZX7</accession>
<feature type="transmembrane region" description="Helical" evidence="2">
    <location>
        <begin position="104"/>
        <end position="122"/>
    </location>
</feature>
<gene>
    <name evidence="3" type="ORF">SI7747_07009910</name>
</gene>
<sequence>MGGREGAVNMHRNPSAEMRSSAVTASPVKGRRQGPGGAAGQSSSSPCCRHSSPSATLDLLIFILVLFSCTFLISSSFSYIFRSLSQILPSLLRPLADSFNGSPIPYAAGLVVFLAATFLVAAEIPCGGSGGGGGGGGEGGEGGGRISGRRSSWFRWWSNRCGNPQCKGLKKTLEFDVQLQTEESIKAAGSSPAVGVWREIDNLPWKGDGPTQWPAVLLFRARCGCPIAKLEAWGQKRGRRNKKWVIDLPVKL</sequence>
<dbReference type="Proteomes" id="UP001189122">
    <property type="component" value="Unassembled WGS sequence"/>
</dbReference>
<evidence type="ECO:0000256" key="1">
    <source>
        <dbReference type="SAM" id="MobiDB-lite"/>
    </source>
</evidence>
<dbReference type="InterPro" id="IPR044196">
    <property type="entry name" value="At5g19025-like"/>
</dbReference>
<evidence type="ECO:0000313" key="3">
    <source>
        <dbReference type="EMBL" id="CAA2624016.1"/>
    </source>
</evidence>
<feature type="region of interest" description="Disordered" evidence="1">
    <location>
        <begin position="1"/>
        <end position="48"/>
    </location>
</feature>
<dbReference type="AlphaFoldDB" id="A0A7I8IZX7"/>
<keyword evidence="2" id="KW-0812">Transmembrane</keyword>
<proteinExistence type="predicted"/>
<dbReference type="EMBL" id="LR743594">
    <property type="protein sequence ID" value="CAA2624016.1"/>
    <property type="molecule type" value="Genomic_DNA"/>
</dbReference>
<dbReference type="PANTHER" id="PTHR47479">
    <property type="entry name" value="OS05G0393200 PROTEIN"/>
    <property type="match status" value="1"/>
</dbReference>
<protein>
    <submittedName>
        <fullName evidence="3">Uncharacterized protein</fullName>
    </submittedName>
</protein>
<feature type="transmembrane region" description="Helical" evidence="2">
    <location>
        <begin position="59"/>
        <end position="84"/>
    </location>
</feature>
<keyword evidence="2" id="KW-0472">Membrane</keyword>
<name>A0A7I8IZX7_SPIIN</name>
<reference evidence="3 4" key="1">
    <citation type="submission" date="2019-12" db="EMBL/GenBank/DDBJ databases">
        <authorList>
            <person name="Scholz U."/>
            <person name="Mascher M."/>
            <person name="Fiebig A."/>
        </authorList>
    </citation>
    <scope>NUCLEOTIDE SEQUENCE</scope>
</reference>
<keyword evidence="2" id="KW-1133">Transmembrane helix</keyword>